<dbReference type="RefSeq" id="XP_049135420.1">
    <property type="nucleotide sequence ID" value="XM_049279463.1"/>
</dbReference>
<sequence length="80" mass="8769">MSTVSFCENWYSVHKTKKCDGSVTIYEIIEHAGHPPGSTSRRRNFTMAADSRGSILSAQGLAGIKRRPKTAESIVSCHSE</sequence>
<name>A0A9Q8SB13_9PEZI</name>
<proteinExistence type="predicted"/>
<dbReference type="GeneID" id="73334473"/>
<dbReference type="AlphaFoldDB" id="A0A9Q8SB13"/>
<evidence type="ECO:0000313" key="2">
    <source>
        <dbReference type="Proteomes" id="UP000830671"/>
    </source>
</evidence>
<dbReference type="EMBL" id="CP019471">
    <property type="protein sequence ID" value="UQC73768.1"/>
    <property type="molecule type" value="Genomic_DNA"/>
</dbReference>
<evidence type="ECO:0000313" key="1">
    <source>
        <dbReference type="EMBL" id="UQC73768.1"/>
    </source>
</evidence>
<organism evidence="1 2">
    <name type="scientific">Colletotrichum lupini</name>
    <dbReference type="NCBI Taxonomy" id="145971"/>
    <lineage>
        <taxon>Eukaryota</taxon>
        <taxon>Fungi</taxon>
        <taxon>Dikarya</taxon>
        <taxon>Ascomycota</taxon>
        <taxon>Pezizomycotina</taxon>
        <taxon>Sordariomycetes</taxon>
        <taxon>Hypocreomycetidae</taxon>
        <taxon>Glomerellales</taxon>
        <taxon>Glomerellaceae</taxon>
        <taxon>Colletotrichum</taxon>
        <taxon>Colletotrichum acutatum species complex</taxon>
    </lineage>
</organism>
<accession>A0A9Q8SB13</accession>
<dbReference type="Proteomes" id="UP000830671">
    <property type="component" value="Chromosome 1"/>
</dbReference>
<dbReference type="KEGG" id="clup:CLUP02_00414"/>
<keyword evidence="2" id="KW-1185">Reference proteome</keyword>
<protein>
    <submittedName>
        <fullName evidence="1">Uncharacterized protein</fullName>
    </submittedName>
</protein>
<gene>
    <name evidence="1" type="ORF">CLUP02_00414</name>
</gene>
<reference evidence="1" key="1">
    <citation type="journal article" date="2021" name="Mol. Plant Microbe Interact.">
        <title>Complete Genome Sequence of the Plant-Pathogenic Fungus Colletotrichum lupini.</title>
        <authorList>
            <person name="Baroncelli R."/>
            <person name="Pensec F."/>
            <person name="Da Lio D."/>
            <person name="Boufleur T."/>
            <person name="Vicente I."/>
            <person name="Sarrocco S."/>
            <person name="Picot A."/>
            <person name="Baraldi E."/>
            <person name="Sukno S."/>
            <person name="Thon M."/>
            <person name="Le Floch G."/>
        </authorList>
    </citation>
    <scope>NUCLEOTIDE SEQUENCE</scope>
    <source>
        <strain evidence="1">IMI 504893</strain>
    </source>
</reference>